<dbReference type="OrthoDB" id="62420at2"/>
<evidence type="ECO:0000313" key="14">
    <source>
        <dbReference type="Proteomes" id="UP000070456"/>
    </source>
</evidence>
<dbReference type="STRING" id="520762.AN619_01350"/>
<evidence type="ECO:0000256" key="2">
    <source>
        <dbReference type="ARBA" id="ARBA00004651"/>
    </source>
</evidence>
<dbReference type="InterPro" id="IPR002528">
    <property type="entry name" value="MATE_fam"/>
</dbReference>
<evidence type="ECO:0000256" key="11">
    <source>
        <dbReference type="ARBA" id="ARBA00031636"/>
    </source>
</evidence>
<keyword evidence="4" id="KW-0813">Transport</keyword>
<dbReference type="PIRSF" id="PIRSF006603">
    <property type="entry name" value="DinF"/>
    <property type="match status" value="1"/>
</dbReference>
<dbReference type="Proteomes" id="UP000070456">
    <property type="component" value="Unassembled WGS sequence"/>
</dbReference>
<dbReference type="GO" id="GO:0015297">
    <property type="term" value="F:antiporter activity"/>
    <property type="evidence" value="ECO:0007669"/>
    <property type="project" value="UniProtKB-KW"/>
</dbReference>
<dbReference type="CDD" id="cd13137">
    <property type="entry name" value="MATE_NorM_like"/>
    <property type="match status" value="1"/>
</dbReference>
<feature type="transmembrane region" description="Helical" evidence="12">
    <location>
        <begin position="388"/>
        <end position="408"/>
    </location>
</feature>
<evidence type="ECO:0000256" key="9">
    <source>
        <dbReference type="ARBA" id="ARBA00023065"/>
    </source>
</evidence>
<gene>
    <name evidence="13" type="primary">mepA_1</name>
    <name evidence="13" type="ORF">AN619_01350</name>
</gene>
<evidence type="ECO:0000256" key="5">
    <source>
        <dbReference type="ARBA" id="ARBA00022449"/>
    </source>
</evidence>
<protein>
    <recommendedName>
        <fullName evidence="3">Probable multidrug resistance protein NorM</fullName>
    </recommendedName>
    <alternativeName>
        <fullName evidence="11">Multidrug-efflux transporter</fullName>
    </alternativeName>
</protein>
<comment type="caution">
    <text evidence="13">The sequence shown here is derived from an EMBL/GenBank/DDBJ whole genome shotgun (WGS) entry which is preliminary data.</text>
</comment>
<dbReference type="EMBL" id="LOEE01000003">
    <property type="protein sequence ID" value="KXG78975.1"/>
    <property type="molecule type" value="Genomic_DNA"/>
</dbReference>
<comment type="subcellular location">
    <subcellularLocation>
        <location evidence="2">Cell membrane</location>
        <topology evidence="2">Multi-pass membrane protein</topology>
    </subcellularLocation>
</comment>
<feature type="transmembrane region" description="Helical" evidence="12">
    <location>
        <begin position="269"/>
        <end position="298"/>
    </location>
</feature>
<sequence>MDTAEIRKSIFRLAWPAILEMTLHTLVWTVDTAMVGRLNPASISAVTLGAQMMFITMAVFGSVGIGATAMVARNVGAEDYGRAEKVGGQALGVGMIISTLLALTGMIFAKEIFQCVVDDPELIVLGSTYLRYVLIGGFVLIPLGVSNGILRGAGNTVVPLKAAFFANGLNIIGDYVLIFGKWGFPQLGVKGAAIATGLAQVLGAVISLYYLFSGKGGIKVHLKDLFRIDREILSKLFRLSLPAAFEMAMNDGSRLLSSFWIAQLGKVSFAANAVAIAAESVSFMPGYGFAIAATTLMGQNLGAKNVDVARRSTMKAMNYAMIFMGTVALIFLLIPQHIMALFTTDRETLLLAAQCIRIGALEQIPIAIAMVISGALKGAGDTKGPFHISLATNLGVRLPLIFLIVFVWKLNVVYIWIATALQFILEAVLMLLRYRKEKWKTLEIH</sequence>
<evidence type="ECO:0000256" key="7">
    <source>
        <dbReference type="ARBA" id="ARBA00022692"/>
    </source>
</evidence>
<evidence type="ECO:0000256" key="1">
    <source>
        <dbReference type="ARBA" id="ARBA00003408"/>
    </source>
</evidence>
<evidence type="ECO:0000256" key="10">
    <source>
        <dbReference type="ARBA" id="ARBA00023136"/>
    </source>
</evidence>
<feature type="transmembrane region" description="Helical" evidence="12">
    <location>
        <begin position="351"/>
        <end position="376"/>
    </location>
</feature>
<proteinExistence type="predicted"/>
<keyword evidence="10 12" id="KW-0472">Membrane</keyword>
<evidence type="ECO:0000256" key="8">
    <source>
        <dbReference type="ARBA" id="ARBA00022989"/>
    </source>
</evidence>
<reference evidence="13 14" key="1">
    <citation type="submission" date="2015-12" db="EMBL/GenBank/DDBJ databases">
        <title>Draft genome sequence of the thermoanaerobe Thermotalea metallivorans, an isolate from the runoff channel of the Great Artesian Basin, Australia.</title>
        <authorList>
            <person name="Patel B.K."/>
        </authorList>
    </citation>
    <scope>NUCLEOTIDE SEQUENCE [LARGE SCALE GENOMIC DNA]</scope>
    <source>
        <strain evidence="13 14">B2-1</strain>
    </source>
</reference>
<dbReference type="GO" id="GO:0006811">
    <property type="term" value="P:monoatomic ion transport"/>
    <property type="evidence" value="ECO:0007669"/>
    <property type="project" value="UniProtKB-KW"/>
</dbReference>
<dbReference type="InterPro" id="IPR050222">
    <property type="entry name" value="MATE_MdtK"/>
</dbReference>
<evidence type="ECO:0000256" key="6">
    <source>
        <dbReference type="ARBA" id="ARBA00022475"/>
    </source>
</evidence>
<keyword evidence="6" id="KW-1003">Cell membrane</keyword>
<comment type="function">
    <text evidence="1">Multidrug efflux pump.</text>
</comment>
<organism evidence="13 14">
    <name type="scientific">Thermotalea metallivorans</name>
    <dbReference type="NCBI Taxonomy" id="520762"/>
    <lineage>
        <taxon>Bacteria</taxon>
        <taxon>Bacillati</taxon>
        <taxon>Bacillota</taxon>
        <taxon>Clostridia</taxon>
        <taxon>Peptostreptococcales</taxon>
        <taxon>Thermotaleaceae</taxon>
        <taxon>Thermotalea</taxon>
    </lineage>
</organism>
<feature type="transmembrane region" description="Helical" evidence="12">
    <location>
        <begin position="162"/>
        <end position="180"/>
    </location>
</feature>
<dbReference type="Pfam" id="PF01554">
    <property type="entry name" value="MatE"/>
    <property type="match status" value="2"/>
</dbReference>
<dbReference type="InterPro" id="IPR048279">
    <property type="entry name" value="MdtK-like"/>
</dbReference>
<keyword evidence="8 12" id="KW-1133">Transmembrane helix</keyword>
<feature type="transmembrane region" description="Helical" evidence="12">
    <location>
        <begin position="90"/>
        <end position="109"/>
    </location>
</feature>
<feature type="transmembrane region" description="Helical" evidence="12">
    <location>
        <begin position="129"/>
        <end position="150"/>
    </location>
</feature>
<evidence type="ECO:0000256" key="3">
    <source>
        <dbReference type="ARBA" id="ARBA00020268"/>
    </source>
</evidence>
<feature type="transmembrane region" description="Helical" evidence="12">
    <location>
        <begin position="12"/>
        <end position="30"/>
    </location>
</feature>
<feature type="transmembrane region" description="Helical" evidence="12">
    <location>
        <begin position="414"/>
        <end position="432"/>
    </location>
</feature>
<dbReference type="GO" id="GO:0042910">
    <property type="term" value="F:xenobiotic transmembrane transporter activity"/>
    <property type="evidence" value="ECO:0007669"/>
    <property type="project" value="InterPro"/>
</dbReference>
<feature type="transmembrane region" description="Helical" evidence="12">
    <location>
        <begin position="192"/>
        <end position="212"/>
    </location>
</feature>
<feature type="transmembrane region" description="Helical" evidence="12">
    <location>
        <begin position="319"/>
        <end position="339"/>
    </location>
</feature>
<dbReference type="AlphaFoldDB" id="A0A140LEK0"/>
<keyword evidence="9" id="KW-0406">Ion transport</keyword>
<evidence type="ECO:0000256" key="12">
    <source>
        <dbReference type="SAM" id="Phobius"/>
    </source>
</evidence>
<feature type="transmembrane region" description="Helical" evidence="12">
    <location>
        <begin position="50"/>
        <end position="69"/>
    </location>
</feature>
<keyword evidence="5" id="KW-0050">Antiport</keyword>
<evidence type="ECO:0000256" key="4">
    <source>
        <dbReference type="ARBA" id="ARBA00022448"/>
    </source>
</evidence>
<accession>A0A140LEK0</accession>
<evidence type="ECO:0000313" key="13">
    <source>
        <dbReference type="EMBL" id="KXG78975.1"/>
    </source>
</evidence>
<dbReference type="NCBIfam" id="TIGR00797">
    <property type="entry name" value="matE"/>
    <property type="match status" value="1"/>
</dbReference>
<keyword evidence="7 12" id="KW-0812">Transmembrane</keyword>
<dbReference type="PANTHER" id="PTHR43298:SF4">
    <property type="entry name" value="DRUG_SODIUM ANTIPORTER"/>
    <property type="match status" value="1"/>
</dbReference>
<dbReference type="PANTHER" id="PTHR43298">
    <property type="entry name" value="MULTIDRUG RESISTANCE PROTEIN NORM-RELATED"/>
    <property type="match status" value="1"/>
</dbReference>
<name>A0A140LEK0_9FIRM</name>
<dbReference type="GO" id="GO:0005886">
    <property type="term" value="C:plasma membrane"/>
    <property type="evidence" value="ECO:0007669"/>
    <property type="project" value="UniProtKB-SubCell"/>
</dbReference>
<keyword evidence="14" id="KW-1185">Reference proteome</keyword>